<reference evidence="1 2" key="1">
    <citation type="journal article" date="2017" name="Genome Biol. Evol.">
        <title>Phytophthora megakarya and P. palmivora, closely related causal agents of cacao black pod rot, underwent increases in genome sizes and gene numbers by different mechanisms.</title>
        <authorList>
            <person name="Ali S.S."/>
            <person name="Shao J."/>
            <person name="Lary D.J."/>
            <person name="Kronmiller B."/>
            <person name="Shen D."/>
            <person name="Strem M.D."/>
            <person name="Amoako-Attah I."/>
            <person name="Akrofi A.Y."/>
            <person name="Begoude B.A."/>
            <person name="Ten Hoopen G.M."/>
            <person name="Coulibaly K."/>
            <person name="Kebe B.I."/>
            <person name="Melnick R.L."/>
            <person name="Guiltinan M.J."/>
            <person name="Tyler B.M."/>
            <person name="Meinhardt L.W."/>
            <person name="Bailey B.A."/>
        </authorList>
    </citation>
    <scope>NUCLEOTIDE SEQUENCE [LARGE SCALE GENOMIC DNA]</scope>
    <source>
        <strain evidence="2">sbr112.9</strain>
    </source>
</reference>
<evidence type="ECO:0000313" key="1">
    <source>
        <dbReference type="EMBL" id="POM66168.1"/>
    </source>
</evidence>
<dbReference type="OrthoDB" id="94624at2759"/>
<comment type="caution">
    <text evidence="1">The sequence shown here is derived from an EMBL/GenBank/DDBJ whole genome shotgun (WGS) entry which is preliminary data.</text>
</comment>
<keyword evidence="2" id="KW-1185">Reference proteome</keyword>
<dbReference type="Proteomes" id="UP000237271">
    <property type="component" value="Unassembled WGS sequence"/>
</dbReference>
<evidence type="ECO:0000313" key="2">
    <source>
        <dbReference type="Proteomes" id="UP000237271"/>
    </source>
</evidence>
<proteinExistence type="predicted"/>
<gene>
    <name evidence="1" type="ORF">PHPALM_18017</name>
</gene>
<dbReference type="PANTHER" id="PTHR33266:SF1">
    <property type="entry name" value="F-BOX DOMAIN-CONTAINING PROTEIN"/>
    <property type="match status" value="1"/>
</dbReference>
<dbReference type="EMBL" id="NCKW01009715">
    <property type="protein sequence ID" value="POM66168.1"/>
    <property type="molecule type" value="Genomic_DNA"/>
</dbReference>
<accession>A0A2P4XKW1</accession>
<sequence>MFGVASLLCRLGLRWRMNALQSSYSVSHFMATLSYLRPNGDGIKLVEYSSDPVLTLGATMIWYGCPMGLSEFILPEFTRLFVKEELDVATVNESAACIVLLLAMDTCVVIETNSSNHMSCSFMGQFLSVDLFLKVLGGHDPPLMTMFSTQIPEQNQRLYNALEIWRSRWADWKLGFCHFIQLTREPNEYTLWYLLGRRAAGIFAHEQNEVDLIIPIFRESEVSMILIQVEGTKDRGGDCPEEDIQLMDPFWEPVEVKEA</sequence>
<dbReference type="AlphaFoldDB" id="A0A2P4XKW1"/>
<name>A0A2P4XKW1_9STRA</name>
<dbReference type="PANTHER" id="PTHR33266">
    <property type="entry name" value="CHROMOSOME 15, WHOLE GENOME SHOTGUN SEQUENCE"/>
    <property type="match status" value="1"/>
</dbReference>
<organism evidence="1 2">
    <name type="scientific">Phytophthora palmivora</name>
    <dbReference type="NCBI Taxonomy" id="4796"/>
    <lineage>
        <taxon>Eukaryota</taxon>
        <taxon>Sar</taxon>
        <taxon>Stramenopiles</taxon>
        <taxon>Oomycota</taxon>
        <taxon>Peronosporomycetes</taxon>
        <taxon>Peronosporales</taxon>
        <taxon>Peronosporaceae</taxon>
        <taxon>Phytophthora</taxon>
    </lineage>
</organism>
<protein>
    <submittedName>
        <fullName evidence="1">Uncharacterized protein</fullName>
    </submittedName>
</protein>